<gene>
    <name evidence="1" type="ORF">ACFPZ3_66760</name>
</gene>
<dbReference type="Proteomes" id="UP001596058">
    <property type="component" value="Unassembled WGS sequence"/>
</dbReference>
<reference evidence="2" key="1">
    <citation type="journal article" date="2019" name="Int. J. Syst. Evol. Microbiol.">
        <title>The Global Catalogue of Microorganisms (GCM) 10K type strain sequencing project: providing services to taxonomists for standard genome sequencing and annotation.</title>
        <authorList>
            <consortium name="The Broad Institute Genomics Platform"/>
            <consortium name="The Broad Institute Genome Sequencing Center for Infectious Disease"/>
            <person name="Wu L."/>
            <person name="Ma J."/>
        </authorList>
    </citation>
    <scope>NUCLEOTIDE SEQUENCE [LARGE SCALE GENOMIC DNA]</scope>
    <source>
        <strain evidence="2">CCUG 53903</strain>
    </source>
</reference>
<evidence type="ECO:0000313" key="2">
    <source>
        <dbReference type="Proteomes" id="UP001596058"/>
    </source>
</evidence>
<comment type="caution">
    <text evidence="1">The sequence shown here is derived from an EMBL/GenBank/DDBJ whole genome shotgun (WGS) entry which is preliminary data.</text>
</comment>
<organism evidence="1 2">
    <name type="scientific">Nonomuraea insulae</name>
    <dbReference type="NCBI Taxonomy" id="1616787"/>
    <lineage>
        <taxon>Bacteria</taxon>
        <taxon>Bacillati</taxon>
        <taxon>Actinomycetota</taxon>
        <taxon>Actinomycetes</taxon>
        <taxon>Streptosporangiales</taxon>
        <taxon>Streptosporangiaceae</taxon>
        <taxon>Nonomuraea</taxon>
    </lineage>
</organism>
<name>A0ABW1DCP4_9ACTN</name>
<evidence type="ECO:0000313" key="1">
    <source>
        <dbReference type="EMBL" id="MFC5835302.1"/>
    </source>
</evidence>
<sequence length="43" mass="4770">MADAFTLGLLLGDERHEAADAYRDLAPIWRKSTKPKLLNALST</sequence>
<proteinExistence type="predicted"/>
<dbReference type="RefSeq" id="WP_379524722.1">
    <property type="nucleotide sequence ID" value="NZ_JBHSPA010000122.1"/>
</dbReference>
<protein>
    <submittedName>
        <fullName evidence="1">Uncharacterized protein</fullName>
    </submittedName>
</protein>
<keyword evidence="2" id="KW-1185">Reference proteome</keyword>
<accession>A0ABW1DCP4</accession>
<dbReference type="EMBL" id="JBHSPA010000122">
    <property type="protein sequence ID" value="MFC5835302.1"/>
    <property type="molecule type" value="Genomic_DNA"/>
</dbReference>